<feature type="compositionally biased region" description="Basic and acidic residues" evidence="10">
    <location>
        <begin position="107"/>
        <end position="120"/>
    </location>
</feature>
<dbReference type="Proteomes" id="UP000835052">
    <property type="component" value="Unassembled WGS sequence"/>
</dbReference>
<comment type="caution">
    <text evidence="12">The sequence shown here is derived from an EMBL/GenBank/DDBJ whole genome shotgun (WGS) entry which is preliminary data.</text>
</comment>
<keyword evidence="3" id="KW-0808">Transferase</keyword>
<dbReference type="CDD" id="cd14136">
    <property type="entry name" value="STKc_SRPK"/>
    <property type="match status" value="1"/>
</dbReference>
<evidence type="ECO:0000256" key="7">
    <source>
        <dbReference type="ARBA" id="ARBA00047899"/>
    </source>
</evidence>
<evidence type="ECO:0000256" key="10">
    <source>
        <dbReference type="SAM" id="MobiDB-lite"/>
    </source>
</evidence>
<keyword evidence="4 9" id="KW-0547">Nucleotide-binding</keyword>
<feature type="compositionally biased region" description="Basic residues" evidence="10">
    <location>
        <begin position="11"/>
        <end position="23"/>
    </location>
</feature>
<dbReference type="EMBL" id="CAJGYM010000008">
    <property type="protein sequence ID" value="CAD6188306.1"/>
    <property type="molecule type" value="Genomic_DNA"/>
</dbReference>
<dbReference type="SUPFAM" id="SSF56112">
    <property type="entry name" value="Protein kinase-like (PK-like)"/>
    <property type="match status" value="1"/>
</dbReference>
<dbReference type="Gene3D" id="3.30.200.20">
    <property type="entry name" value="Phosphorylase Kinase, domain 1"/>
    <property type="match status" value="1"/>
</dbReference>
<dbReference type="FunFam" id="1.10.510.10:FF:001065">
    <property type="entry name" value="Serine/threonine-protein kinase spk-1"/>
    <property type="match status" value="1"/>
</dbReference>
<dbReference type="PROSITE" id="PS50011">
    <property type="entry name" value="PROTEIN_KINASE_DOM"/>
    <property type="match status" value="1"/>
</dbReference>
<accession>A0A8S1GWQ9</accession>
<dbReference type="PANTHER" id="PTHR47634:SF9">
    <property type="entry name" value="PROTEIN KINASE DOMAIN-CONTAINING PROTEIN-RELATED"/>
    <property type="match status" value="1"/>
</dbReference>
<dbReference type="GO" id="GO:0005634">
    <property type="term" value="C:nucleus"/>
    <property type="evidence" value="ECO:0007669"/>
    <property type="project" value="TreeGrafter"/>
</dbReference>
<keyword evidence="13" id="KW-1185">Reference proteome</keyword>
<evidence type="ECO:0000256" key="5">
    <source>
        <dbReference type="ARBA" id="ARBA00022777"/>
    </source>
</evidence>
<dbReference type="OrthoDB" id="2649at2759"/>
<evidence type="ECO:0000256" key="3">
    <source>
        <dbReference type="ARBA" id="ARBA00022679"/>
    </source>
</evidence>
<feature type="region of interest" description="Disordered" evidence="10">
    <location>
        <begin position="400"/>
        <end position="434"/>
    </location>
</feature>
<dbReference type="GO" id="GO:0005737">
    <property type="term" value="C:cytoplasm"/>
    <property type="evidence" value="ECO:0007669"/>
    <property type="project" value="TreeGrafter"/>
</dbReference>
<feature type="domain" description="Protein kinase" evidence="11">
    <location>
        <begin position="153"/>
        <end position="638"/>
    </location>
</feature>
<feature type="compositionally biased region" description="Acidic residues" evidence="10">
    <location>
        <begin position="121"/>
        <end position="131"/>
    </location>
</feature>
<feature type="compositionally biased region" description="Low complexity" evidence="10">
    <location>
        <begin position="695"/>
        <end position="706"/>
    </location>
</feature>
<protein>
    <recommendedName>
        <fullName evidence="1">non-specific serine/threonine protein kinase</fullName>
        <ecNumber evidence="1">2.7.11.1</ecNumber>
    </recommendedName>
</protein>
<feature type="compositionally biased region" description="Polar residues" evidence="10">
    <location>
        <begin position="400"/>
        <end position="412"/>
    </location>
</feature>
<evidence type="ECO:0000256" key="2">
    <source>
        <dbReference type="ARBA" id="ARBA00022527"/>
    </source>
</evidence>
<comment type="catalytic activity">
    <reaction evidence="8">
        <text>L-seryl-[protein] + ATP = O-phospho-L-seryl-[protein] + ADP + H(+)</text>
        <dbReference type="Rhea" id="RHEA:17989"/>
        <dbReference type="Rhea" id="RHEA-COMP:9863"/>
        <dbReference type="Rhea" id="RHEA-COMP:11604"/>
        <dbReference type="ChEBI" id="CHEBI:15378"/>
        <dbReference type="ChEBI" id="CHEBI:29999"/>
        <dbReference type="ChEBI" id="CHEBI:30616"/>
        <dbReference type="ChEBI" id="CHEBI:83421"/>
        <dbReference type="ChEBI" id="CHEBI:456216"/>
        <dbReference type="EC" id="2.7.11.1"/>
    </reaction>
</comment>
<dbReference type="InterPro" id="IPR008271">
    <property type="entry name" value="Ser/Thr_kinase_AS"/>
</dbReference>
<dbReference type="GO" id="GO:0004674">
    <property type="term" value="F:protein serine/threonine kinase activity"/>
    <property type="evidence" value="ECO:0007669"/>
    <property type="project" value="UniProtKB-KW"/>
</dbReference>
<gene>
    <name evidence="12" type="ORF">CAUJ_LOCUS4225</name>
</gene>
<dbReference type="GO" id="GO:0000245">
    <property type="term" value="P:spliceosomal complex assembly"/>
    <property type="evidence" value="ECO:0007669"/>
    <property type="project" value="TreeGrafter"/>
</dbReference>
<dbReference type="InterPro" id="IPR017441">
    <property type="entry name" value="Protein_kinase_ATP_BS"/>
</dbReference>
<name>A0A8S1GWQ9_9PELO</name>
<evidence type="ECO:0000256" key="4">
    <source>
        <dbReference type="ARBA" id="ARBA00022741"/>
    </source>
</evidence>
<dbReference type="EC" id="2.7.11.1" evidence="1"/>
<dbReference type="InterPro" id="IPR051334">
    <property type="entry name" value="SRPK"/>
</dbReference>
<dbReference type="FunFam" id="3.30.200.20:FF:000163">
    <property type="entry name" value="SRSF protein kinase 2 isoform X1"/>
    <property type="match status" value="1"/>
</dbReference>
<dbReference type="InterPro" id="IPR000719">
    <property type="entry name" value="Prot_kinase_dom"/>
</dbReference>
<comment type="catalytic activity">
    <reaction evidence="7">
        <text>L-threonyl-[protein] + ATP = O-phospho-L-threonyl-[protein] + ADP + H(+)</text>
        <dbReference type="Rhea" id="RHEA:46608"/>
        <dbReference type="Rhea" id="RHEA-COMP:11060"/>
        <dbReference type="Rhea" id="RHEA-COMP:11605"/>
        <dbReference type="ChEBI" id="CHEBI:15378"/>
        <dbReference type="ChEBI" id="CHEBI:30013"/>
        <dbReference type="ChEBI" id="CHEBI:30616"/>
        <dbReference type="ChEBI" id="CHEBI:61977"/>
        <dbReference type="ChEBI" id="CHEBI:456216"/>
        <dbReference type="EC" id="2.7.11.1"/>
    </reaction>
</comment>
<evidence type="ECO:0000313" key="12">
    <source>
        <dbReference type="EMBL" id="CAD6188306.1"/>
    </source>
</evidence>
<evidence type="ECO:0000256" key="6">
    <source>
        <dbReference type="ARBA" id="ARBA00022840"/>
    </source>
</evidence>
<dbReference type="GO" id="GO:0005524">
    <property type="term" value="F:ATP binding"/>
    <property type="evidence" value="ECO:0007669"/>
    <property type="project" value="UniProtKB-UniRule"/>
</dbReference>
<evidence type="ECO:0000256" key="9">
    <source>
        <dbReference type="PROSITE-ProRule" id="PRU10141"/>
    </source>
</evidence>
<feature type="compositionally biased region" description="Polar residues" evidence="10">
    <location>
        <begin position="43"/>
        <end position="63"/>
    </location>
</feature>
<keyword evidence="2" id="KW-0723">Serine/threonine-protein kinase</keyword>
<feature type="compositionally biased region" description="Acidic residues" evidence="10">
    <location>
        <begin position="661"/>
        <end position="674"/>
    </location>
</feature>
<dbReference type="Gene3D" id="1.10.510.10">
    <property type="entry name" value="Transferase(Phosphotransferase) domain 1"/>
    <property type="match status" value="1"/>
</dbReference>
<evidence type="ECO:0000256" key="8">
    <source>
        <dbReference type="ARBA" id="ARBA00048679"/>
    </source>
</evidence>
<dbReference type="Pfam" id="PF00069">
    <property type="entry name" value="Pkinase"/>
    <property type="match status" value="2"/>
</dbReference>
<feature type="region of interest" description="Disordered" evidence="10">
    <location>
        <begin position="660"/>
        <end position="715"/>
    </location>
</feature>
<feature type="region of interest" description="Disordered" evidence="10">
    <location>
        <begin position="1"/>
        <end position="138"/>
    </location>
</feature>
<dbReference type="PANTHER" id="PTHR47634">
    <property type="entry name" value="PROTEIN KINASE DOMAIN-CONTAINING PROTEIN-RELATED"/>
    <property type="match status" value="1"/>
</dbReference>
<sequence length="715" mass="79613">MGGNQKVLATQKKKKKNNNKKKPPQAASNGGSGAQKAGEVTGKNITTQCNQPKEVNGNTSIRMSETGGDLHYNEKAAIAAPKSHSFNSPPESLERSHSPANAPPLSHHSESGDDKGHEEEILGSDDEEQEDSRDYRAGGYHPVDIGDVFNSRYRVIRKLGWGHFSTVWLCIDRQANRFVAMKIVKSAAHYTEAALDEVKLLLAVRDADREDVGCEKVVQLLDQFEVEGVNGRHVAMVFEVLGCNLLKLIIRSNYRGLHLEQVRKICKQVLEGLRYLHEKCQIIHTDIKPENVLVTMSEDEVKAMAQHAAFATKMNLKLSGSAVSTAPTHLTKQLTKSKKKKLKRKKKKNISALENELHAQGLPIDMDALTNTYTKVSECEEGIMATRVQDLSDIDEGVNFSNNQKQVSSPVHNNGGAASPRSDDEFEPRGSNYPINFEDPLSPSHPIFQPIHGIQEPGVLPAPPVGPDMNDPFIDIHVKIADLGNACWTHHHFTDDIQTRQYRALEVLIGAGYGPPADIWSTACMAFELATGDYLFEPHQGENYSRDEDHLAHISELLGEIPPSVFKTGAHWKDFFTKNGRLLHISQLKPWPLYDVLRQKYDWSHEDAEQFSSFLTPMLTFDQGARATAGDALKHSFLKPFGGRNQPSDCPPQIQRIPSDQYEEVENVDPELDNDNSSIEMEDADRASSNERQNNESNLPSSSDSSIDPFQEEHC</sequence>
<proteinExistence type="predicted"/>
<dbReference type="FunFam" id="1.10.510.10:FF:000591">
    <property type="entry name" value="Serine protein kinase Sky1"/>
    <property type="match status" value="1"/>
</dbReference>
<evidence type="ECO:0000256" key="1">
    <source>
        <dbReference type="ARBA" id="ARBA00012513"/>
    </source>
</evidence>
<dbReference type="AlphaFoldDB" id="A0A8S1GWQ9"/>
<feature type="binding site" evidence="9">
    <location>
        <position position="182"/>
    </location>
    <ligand>
        <name>ATP</name>
        <dbReference type="ChEBI" id="CHEBI:30616"/>
    </ligand>
</feature>
<evidence type="ECO:0000259" key="11">
    <source>
        <dbReference type="PROSITE" id="PS50011"/>
    </source>
</evidence>
<evidence type="ECO:0000313" key="13">
    <source>
        <dbReference type="Proteomes" id="UP000835052"/>
    </source>
</evidence>
<keyword evidence="5" id="KW-0418">Kinase</keyword>
<dbReference type="SMART" id="SM00220">
    <property type="entry name" value="S_TKc"/>
    <property type="match status" value="1"/>
</dbReference>
<organism evidence="12 13">
    <name type="scientific">Caenorhabditis auriculariae</name>
    <dbReference type="NCBI Taxonomy" id="2777116"/>
    <lineage>
        <taxon>Eukaryota</taxon>
        <taxon>Metazoa</taxon>
        <taxon>Ecdysozoa</taxon>
        <taxon>Nematoda</taxon>
        <taxon>Chromadorea</taxon>
        <taxon>Rhabditida</taxon>
        <taxon>Rhabditina</taxon>
        <taxon>Rhabditomorpha</taxon>
        <taxon>Rhabditoidea</taxon>
        <taxon>Rhabditidae</taxon>
        <taxon>Peloderinae</taxon>
        <taxon>Caenorhabditis</taxon>
    </lineage>
</organism>
<dbReference type="PROSITE" id="PS00108">
    <property type="entry name" value="PROTEIN_KINASE_ST"/>
    <property type="match status" value="1"/>
</dbReference>
<keyword evidence="6 9" id="KW-0067">ATP-binding</keyword>
<reference evidence="12" key="1">
    <citation type="submission" date="2020-10" db="EMBL/GenBank/DDBJ databases">
        <authorList>
            <person name="Kikuchi T."/>
        </authorList>
    </citation>
    <scope>NUCLEOTIDE SEQUENCE</scope>
    <source>
        <strain evidence="12">NKZ352</strain>
    </source>
</reference>
<dbReference type="PROSITE" id="PS00107">
    <property type="entry name" value="PROTEIN_KINASE_ATP"/>
    <property type="match status" value="1"/>
</dbReference>
<dbReference type="InterPro" id="IPR011009">
    <property type="entry name" value="Kinase-like_dom_sf"/>
</dbReference>
<dbReference type="GO" id="GO:0050684">
    <property type="term" value="P:regulation of mRNA processing"/>
    <property type="evidence" value="ECO:0007669"/>
    <property type="project" value="TreeGrafter"/>
</dbReference>